<dbReference type="PATRIC" id="fig|1217691.3.peg.1398"/>
<feature type="transmembrane region" description="Helical" evidence="1">
    <location>
        <begin position="147"/>
        <end position="167"/>
    </location>
</feature>
<feature type="transmembrane region" description="Helical" evidence="1">
    <location>
        <begin position="107"/>
        <end position="140"/>
    </location>
</feature>
<organism evidence="2 3">
    <name type="scientific">Acinetobacter pittii ANC 4050</name>
    <dbReference type="NCBI Taxonomy" id="1217691"/>
    <lineage>
        <taxon>Bacteria</taxon>
        <taxon>Pseudomonadati</taxon>
        <taxon>Pseudomonadota</taxon>
        <taxon>Gammaproteobacteria</taxon>
        <taxon>Moraxellales</taxon>
        <taxon>Moraxellaceae</taxon>
        <taxon>Acinetobacter</taxon>
        <taxon>Acinetobacter calcoaceticus/baumannii complex</taxon>
    </lineage>
</organism>
<feature type="transmembrane region" description="Helical" evidence="1">
    <location>
        <begin position="68"/>
        <end position="87"/>
    </location>
</feature>
<dbReference type="AlphaFoldDB" id="R8YHV8"/>
<feature type="transmembrane region" description="Helical" evidence="1">
    <location>
        <begin position="173"/>
        <end position="195"/>
    </location>
</feature>
<dbReference type="EMBL" id="APQM01000007">
    <property type="protein sequence ID" value="EOQ68696.1"/>
    <property type="molecule type" value="Genomic_DNA"/>
</dbReference>
<keyword evidence="1" id="KW-0472">Membrane</keyword>
<evidence type="ECO:0000313" key="2">
    <source>
        <dbReference type="EMBL" id="EOQ68696.1"/>
    </source>
</evidence>
<dbReference type="HOGENOM" id="CLU_1040612_0_0_6"/>
<comment type="caution">
    <text evidence="2">The sequence shown here is derived from an EMBL/GenBank/DDBJ whole genome shotgun (WGS) entry which is preliminary data.</text>
</comment>
<reference evidence="2 3" key="1">
    <citation type="submission" date="2013-02" db="EMBL/GenBank/DDBJ databases">
        <title>The Genome Sequence of Acinetobacter sp. ANC 4050.</title>
        <authorList>
            <consortium name="The Broad Institute Genome Sequencing Platform"/>
            <consortium name="The Broad Institute Genome Sequencing Center for Infectious Disease"/>
            <person name="Cerqueira G."/>
            <person name="Feldgarden M."/>
            <person name="Courvalin P."/>
            <person name="Perichon B."/>
            <person name="Grillot-Courvalin C."/>
            <person name="Clermont D."/>
            <person name="Rocha E."/>
            <person name="Yoon E.-J."/>
            <person name="Nemec A."/>
            <person name="Walker B."/>
            <person name="Young S.K."/>
            <person name="Zeng Q."/>
            <person name="Gargeya S."/>
            <person name="Fitzgerald M."/>
            <person name="Haas B."/>
            <person name="Abouelleil A."/>
            <person name="Alvarado L."/>
            <person name="Arachchi H.M."/>
            <person name="Berlin A.M."/>
            <person name="Chapman S.B."/>
            <person name="Dewar J."/>
            <person name="Goldberg J."/>
            <person name="Griggs A."/>
            <person name="Gujja S."/>
            <person name="Hansen M."/>
            <person name="Howarth C."/>
            <person name="Imamovic A."/>
            <person name="Larimer J."/>
            <person name="McCowan C."/>
            <person name="Murphy C."/>
            <person name="Neiman D."/>
            <person name="Pearson M."/>
            <person name="Priest M."/>
            <person name="Roberts A."/>
            <person name="Saif S."/>
            <person name="Shea T."/>
            <person name="Sisk P."/>
            <person name="Sykes S."/>
            <person name="Wortman J."/>
            <person name="Nusbaum C."/>
            <person name="Birren B."/>
        </authorList>
    </citation>
    <scope>NUCLEOTIDE SEQUENCE [LARGE SCALE GENOMIC DNA]</scope>
    <source>
        <strain evidence="2 3">ANC 4050</strain>
    </source>
</reference>
<keyword evidence="1" id="KW-0812">Transmembrane</keyword>
<protein>
    <submittedName>
        <fullName evidence="2">Uncharacterized protein</fullName>
    </submittedName>
</protein>
<dbReference type="Proteomes" id="UP000014024">
    <property type="component" value="Unassembled WGS sequence"/>
</dbReference>
<accession>R8YHV8</accession>
<dbReference type="RefSeq" id="WP_016141431.1">
    <property type="nucleotide sequence ID" value="NZ_KB976987.1"/>
</dbReference>
<keyword evidence="1" id="KW-1133">Transmembrane helix</keyword>
<name>R8YHV8_ACIPI</name>
<evidence type="ECO:0000313" key="3">
    <source>
        <dbReference type="Proteomes" id="UP000014024"/>
    </source>
</evidence>
<proteinExistence type="predicted"/>
<dbReference type="OrthoDB" id="9950561at2"/>
<feature type="transmembrane region" description="Helical" evidence="1">
    <location>
        <begin position="35"/>
        <end position="56"/>
    </location>
</feature>
<evidence type="ECO:0000256" key="1">
    <source>
        <dbReference type="SAM" id="Phobius"/>
    </source>
</evidence>
<sequence>MGFSLNELKQKNYYKSYLLGFMLLIIYALCHKLIYSQVILLSGVVAIEVGFIIWAINFYKDNIRGKPFYIFAFSIINLFILWFSNVYAQELIVQSFGLPAEDFSLTLHLLVLLCYIPAAIAFTIFIFIIIYLGIFIYLILLMFKNYLYVFIHPFLVISGRANLNYKINLDHRVFLHFLAFSINSLLLAGMFQFIVNHQSSFYPSIRYIAYYVDYQYLYNYPKIDKDKRTRLHANNYFLIMEGSGQHLKVIVKKLED</sequence>
<feature type="transmembrane region" description="Helical" evidence="1">
    <location>
        <begin position="12"/>
        <end position="29"/>
    </location>
</feature>
<gene>
    <name evidence="2" type="ORF">F931_01413</name>
</gene>